<feature type="compositionally biased region" description="Basic and acidic residues" evidence="1">
    <location>
        <begin position="142"/>
        <end position="178"/>
    </location>
</feature>
<feature type="transmembrane region" description="Helical" evidence="2">
    <location>
        <begin position="81"/>
        <end position="100"/>
    </location>
</feature>
<dbReference type="Proteomes" id="UP001232750">
    <property type="component" value="Unassembled WGS sequence"/>
</dbReference>
<dbReference type="EMBL" id="JASJEU010000008">
    <property type="protein sequence ID" value="MDJ1650113.1"/>
    <property type="molecule type" value="Genomic_DNA"/>
</dbReference>
<proteinExistence type="predicted"/>
<feature type="compositionally biased region" description="Basic and acidic residues" evidence="1">
    <location>
        <begin position="49"/>
        <end position="58"/>
    </location>
</feature>
<evidence type="ECO:0000256" key="2">
    <source>
        <dbReference type="SAM" id="Phobius"/>
    </source>
</evidence>
<evidence type="ECO:0000313" key="3">
    <source>
        <dbReference type="EMBL" id="MDJ1650113.1"/>
    </source>
</evidence>
<evidence type="ECO:0000313" key="4">
    <source>
        <dbReference type="Proteomes" id="UP001232750"/>
    </source>
</evidence>
<keyword evidence="2" id="KW-0812">Transmembrane</keyword>
<feature type="compositionally biased region" description="Basic and acidic residues" evidence="1">
    <location>
        <begin position="227"/>
        <end position="244"/>
    </location>
</feature>
<keyword evidence="4" id="KW-1185">Reference proteome</keyword>
<reference evidence="3 4" key="1">
    <citation type="submission" date="2023-05" db="EMBL/GenBank/DDBJ databases">
        <title>Gordonibacter KGMB12511T sp. nov., isolated from faeces of healthy Korean.</title>
        <authorList>
            <person name="Kim H.S."/>
            <person name="Kim J.-S."/>
            <person name="Suh M.K."/>
            <person name="Eom M.K."/>
            <person name="Do H.E."/>
            <person name="Lee J.-S."/>
        </authorList>
    </citation>
    <scope>NUCLEOTIDE SEQUENCE [LARGE SCALE GENOMIC DNA]</scope>
    <source>
        <strain evidence="3 4">KGMB12511</strain>
    </source>
</reference>
<protein>
    <submittedName>
        <fullName evidence="3">Uncharacterized protein</fullName>
    </submittedName>
</protein>
<name>A0ABT7DKQ5_9ACTN</name>
<keyword evidence="2" id="KW-1133">Transmembrane helix</keyword>
<feature type="region of interest" description="Disordered" evidence="1">
    <location>
        <begin position="1"/>
        <end position="58"/>
    </location>
</feature>
<evidence type="ECO:0000256" key="1">
    <source>
        <dbReference type="SAM" id="MobiDB-lite"/>
    </source>
</evidence>
<keyword evidence="2" id="KW-0472">Membrane</keyword>
<feature type="compositionally biased region" description="Basic and acidic residues" evidence="1">
    <location>
        <begin position="192"/>
        <end position="209"/>
    </location>
</feature>
<dbReference type="RefSeq" id="WP_283831462.1">
    <property type="nucleotide sequence ID" value="NZ_JASJEU010000008.1"/>
</dbReference>
<comment type="caution">
    <text evidence="3">The sequence shown here is derived from an EMBL/GenBank/DDBJ whole genome shotgun (WGS) entry which is preliminary data.</text>
</comment>
<gene>
    <name evidence="3" type="ORF">QNJ86_04830</name>
</gene>
<sequence>MSQRNPMNDRYQTDERRGQTRKSAAAMKPKTKAAATVRVAPPQKTKQQKKAEKKVARAKQAELDRKYYNPPTPQYKRLRKLWWGLLIGAIALTVLSWFGRTFLPEAATYVTLGLAYACIIGALYVDFSKIRKVRRAYQEEMENRKSKEQRALEKQQKAQQKSLKEQEADKAEEAEAEKPKKRSLFGSGFRLSKAEEAKVEKQASKKGQADGEGASADADAGADEGESAFKRAKADVAKAEKAAKEQSQQAK</sequence>
<feature type="transmembrane region" description="Helical" evidence="2">
    <location>
        <begin position="106"/>
        <end position="125"/>
    </location>
</feature>
<feature type="region of interest" description="Disordered" evidence="1">
    <location>
        <begin position="142"/>
        <end position="251"/>
    </location>
</feature>
<organism evidence="3 4">
    <name type="scientific">Gordonibacter faecis</name>
    <dbReference type="NCBI Taxonomy" id="3047475"/>
    <lineage>
        <taxon>Bacteria</taxon>
        <taxon>Bacillati</taxon>
        <taxon>Actinomycetota</taxon>
        <taxon>Coriobacteriia</taxon>
        <taxon>Eggerthellales</taxon>
        <taxon>Eggerthellaceae</taxon>
        <taxon>Gordonibacter</taxon>
    </lineage>
</organism>
<accession>A0ABT7DKQ5</accession>
<feature type="compositionally biased region" description="Low complexity" evidence="1">
    <location>
        <begin position="22"/>
        <end position="35"/>
    </location>
</feature>